<sequence>MRALKIVAKLDMRIEEVPVPTPSNNQVRVRIAYVGICGTDLHYYFEGANGAFVIKEPLTPGHELSGVVDLDPSGKYPKGTPVTFHPATLGKPEEAIQDRPNIWPGGRYFGSAATFPHTQGGAADFMIVESSMIRVLPSSLPLKTAALAEPLAVGLHAIVISGGVEDKTVLISGAGPIGLLLAEAAKIKGAREVTISDVLPGPLERATALGGISTVRIGAQALLENHFDIVFECSGVIQALSSALVAVRRGGIVVQVGTLASGDLPVAINPIIAKEIELRGTFRFSDEVDEAIVLLDQNSAIAKVITHEFSLERAVEALEVAKDSQISGKVLIAVNAGE</sequence>
<dbReference type="InterPro" id="IPR036291">
    <property type="entry name" value="NAD(P)-bd_dom_sf"/>
</dbReference>
<dbReference type="SUPFAM" id="SSF51735">
    <property type="entry name" value="NAD(P)-binding Rossmann-fold domains"/>
    <property type="match status" value="1"/>
</dbReference>
<keyword evidence="3" id="KW-0479">Metal-binding</keyword>
<comment type="cofactor">
    <cofactor evidence="1">
        <name>Zn(2+)</name>
        <dbReference type="ChEBI" id="CHEBI:29105"/>
    </cofactor>
</comment>
<evidence type="ECO:0000313" key="11">
    <source>
        <dbReference type="EMBL" id="CAB4785390.1"/>
    </source>
</evidence>
<dbReference type="EMBL" id="CAFBOC010000008">
    <property type="protein sequence ID" value="CAB4977073.1"/>
    <property type="molecule type" value="Genomic_DNA"/>
</dbReference>
<dbReference type="Pfam" id="PF08240">
    <property type="entry name" value="ADH_N"/>
    <property type="match status" value="1"/>
</dbReference>
<dbReference type="SUPFAM" id="SSF50129">
    <property type="entry name" value="GroES-like"/>
    <property type="match status" value="1"/>
</dbReference>
<organism evidence="15">
    <name type="scientific">freshwater metagenome</name>
    <dbReference type="NCBI Taxonomy" id="449393"/>
    <lineage>
        <taxon>unclassified sequences</taxon>
        <taxon>metagenomes</taxon>
        <taxon>ecological metagenomes</taxon>
    </lineage>
</organism>
<dbReference type="EMBL" id="CAEZXO010000003">
    <property type="protein sequence ID" value="CAB4690648.1"/>
    <property type="molecule type" value="Genomic_DNA"/>
</dbReference>
<evidence type="ECO:0000256" key="2">
    <source>
        <dbReference type="ARBA" id="ARBA00008072"/>
    </source>
</evidence>
<dbReference type="Gene3D" id="3.90.180.10">
    <property type="entry name" value="Medium-chain alcohol dehydrogenases, catalytic domain"/>
    <property type="match status" value="1"/>
</dbReference>
<accession>A0A6J7MF30</accession>
<evidence type="ECO:0000313" key="12">
    <source>
        <dbReference type="EMBL" id="CAB4831403.1"/>
    </source>
</evidence>
<keyword evidence="5" id="KW-0560">Oxidoreductase</keyword>
<evidence type="ECO:0000313" key="14">
    <source>
        <dbReference type="EMBL" id="CAB4953416.1"/>
    </source>
</evidence>
<dbReference type="EMBL" id="CAFBQX010000002">
    <property type="protein sequence ID" value="CAB5070829.1"/>
    <property type="molecule type" value="Genomic_DNA"/>
</dbReference>
<proteinExistence type="inferred from homology"/>
<evidence type="ECO:0000313" key="16">
    <source>
        <dbReference type="EMBL" id="CAB5070829.1"/>
    </source>
</evidence>
<dbReference type="InterPro" id="IPR013149">
    <property type="entry name" value="ADH-like_C"/>
</dbReference>
<dbReference type="PANTHER" id="PTHR43161:SF9">
    <property type="entry name" value="SORBITOL DEHYDROGENASE"/>
    <property type="match status" value="1"/>
</dbReference>
<evidence type="ECO:0000256" key="4">
    <source>
        <dbReference type="ARBA" id="ARBA00022833"/>
    </source>
</evidence>
<dbReference type="EMBL" id="CAEZZW010000007">
    <property type="protein sequence ID" value="CAB4785390.1"/>
    <property type="molecule type" value="Genomic_DNA"/>
</dbReference>
<keyword evidence="4" id="KW-0862">Zinc</keyword>
<dbReference type="CDD" id="cd08232">
    <property type="entry name" value="idonate-5-DH"/>
    <property type="match status" value="1"/>
</dbReference>
<reference evidence="15" key="1">
    <citation type="submission" date="2020-05" db="EMBL/GenBank/DDBJ databases">
        <authorList>
            <person name="Chiriac C."/>
            <person name="Salcher M."/>
            <person name="Ghai R."/>
            <person name="Kavagutti S V."/>
        </authorList>
    </citation>
    <scope>NUCLEOTIDE SEQUENCE</scope>
</reference>
<dbReference type="AlphaFoldDB" id="A0A6J7MF30"/>
<name>A0A6J7MF30_9ZZZZ</name>
<dbReference type="EMBL" id="CAEZYM010000007">
    <property type="protein sequence ID" value="CAB4725710.1"/>
    <property type="molecule type" value="Genomic_DNA"/>
</dbReference>
<gene>
    <name evidence="9" type="ORF">UFOPK2510_00665</name>
    <name evidence="10" type="ORF">UFOPK2718_00876</name>
    <name evidence="11" type="ORF">UFOPK2936_01252</name>
    <name evidence="12" type="ORF">UFOPK3174_01134</name>
    <name evidence="13" type="ORF">UFOPK3328_00733</name>
    <name evidence="14" type="ORF">UFOPK3779_01376</name>
    <name evidence="15" type="ORF">UFOPK3913_00865</name>
    <name evidence="8" type="ORF">UFOPK4107_00281</name>
    <name evidence="16" type="ORF">UFOPK4403_00471</name>
</gene>
<dbReference type="InterPro" id="IPR011032">
    <property type="entry name" value="GroES-like_sf"/>
</dbReference>
<dbReference type="Pfam" id="PF00107">
    <property type="entry name" value="ADH_zinc_N"/>
    <property type="match status" value="1"/>
</dbReference>
<dbReference type="PANTHER" id="PTHR43161">
    <property type="entry name" value="SORBITOL DEHYDROGENASE"/>
    <property type="match status" value="1"/>
</dbReference>
<feature type="domain" description="Alcohol dehydrogenase-like N-terminal" evidence="7">
    <location>
        <begin position="24"/>
        <end position="135"/>
    </location>
</feature>
<dbReference type="Gene3D" id="3.40.50.720">
    <property type="entry name" value="NAD(P)-binding Rossmann-like Domain"/>
    <property type="match status" value="1"/>
</dbReference>
<dbReference type="EMBL" id="CAESAE010000002">
    <property type="protein sequence ID" value="CAB4332088.1"/>
    <property type="molecule type" value="Genomic_DNA"/>
</dbReference>
<evidence type="ECO:0000313" key="8">
    <source>
        <dbReference type="EMBL" id="CAB4332088.1"/>
    </source>
</evidence>
<evidence type="ECO:0000259" key="6">
    <source>
        <dbReference type="Pfam" id="PF00107"/>
    </source>
</evidence>
<evidence type="ECO:0000313" key="10">
    <source>
        <dbReference type="EMBL" id="CAB4725710.1"/>
    </source>
</evidence>
<evidence type="ECO:0000313" key="9">
    <source>
        <dbReference type="EMBL" id="CAB4690648.1"/>
    </source>
</evidence>
<evidence type="ECO:0000256" key="3">
    <source>
        <dbReference type="ARBA" id="ARBA00022723"/>
    </source>
</evidence>
<evidence type="ECO:0000259" key="7">
    <source>
        <dbReference type="Pfam" id="PF08240"/>
    </source>
</evidence>
<evidence type="ECO:0000256" key="1">
    <source>
        <dbReference type="ARBA" id="ARBA00001947"/>
    </source>
</evidence>
<protein>
    <submittedName>
        <fullName evidence="15">Unannotated protein</fullName>
    </submittedName>
</protein>
<evidence type="ECO:0000313" key="13">
    <source>
        <dbReference type="EMBL" id="CAB4865381.1"/>
    </source>
</evidence>
<dbReference type="GO" id="GO:0016491">
    <property type="term" value="F:oxidoreductase activity"/>
    <property type="evidence" value="ECO:0007669"/>
    <property type="project" value="UniProtKB-KW"/>
</dbReference>
<dbReference type="EMBL" id="CAFBNH010000009">
    <property type="protein sequence ID" value="CAB4953416.1"/>
    <property type="molecule type" value="Genomic_DNA"/>
</dbReference>
<dbReference type="EMBL" id="CAFABH010000020">
    <property type="protein sequence ID" value="CAB4831403.1"/>
    <property type="molecule type" value="Genomic_DNA"/>
</dbReference>
<evidence type="ECO:0000256" key="5">
    <source>
        <dbReference type="ARBA" id="ARBA00023002"/>
    </source>
</evidence>
<feature type="domain" description="Alcohol dehydrogenase-like C-terminal" evidence="6">
    <location>
        <begin position="176"/>
        <end position="295"/>
    </location>
</feature>
<dbReference type="GO" id="GO:0046872">
    <property type="term" value="F:metal ion binding"/>
    <property type="evidence" value="ECO:0007669"/>
    <property type="project" value="UniProtKB-KW"/>
</dbReference>
<evidence type="ECO:0000313" key="15">
    <source>
        <dbReference type="EMBL" id="CAB4977073.1"/>
    </source>
</evidence>
<comment type="similarity">
    <text evidence="2">Belongs to the zinc-containing alcohol dehydrogenase family.</text>
</comment>
<dbReference type="EMBL" id="CAFBLD010000004">
    <property type="protein sequence ID" value="CAB4865381.1"/>
    <property type="molecule type" value="Genomic_DNA"/>
</dbReference>
<dbReference type="InterPro" id="IPR013154">
    <property type="entry name" value="ADH-like_N"/>
</dbReference>